<evidence type="ECO:0000313" key="1">
    <source>
        <dbReference type="EMBL" id="QHU11097.1"/>
    </source>
</evidence>
<proteinExistence type="predicted"/>
<name>A0A6C0K328_9ZZZZ</name>
<dbReference type="EMBL" id="MN740779">
    <property type="protein sequence ID" value="QHU11097.1"/>
    <property type="molecule type" value="Genomic_DNA"/>
</dbReference>
<sequence length="221" mass="25322">MSLHNTNLPDGTYLYMQPAEGSPILTPIRYNAQSPPSFTVEDPRYPSRTEIGLRHLVGYYCTYVGQIDVSFFDNEENALGILFITDHAFQKDRSMKDLQDNYKQGHAFEDNDTCDEEVDIPWAEDSAPSLDSDDVLPDSADEIILSIMKDLEKEDGTHLTGRIRRLNTLHIEEKAKEMDRIQSEGLDMAAQLEALDKKYMTIEQYMTKIRAVVRGHRAIFR</sequence>
<reference evidence="1" key="1">
    <citation type="journal article" date="2020" name="Nature">
        <title>Giant virus diversity and host interactions through global metagenomics.</title>
        <authorList>
            <person name="Schulz F."/>
            <person name="Roux S."/>
            <person name="Paez-Espino D."/>
            <person name="Jungbluth S."/>
            <person name="Walsh D.A."/>
            <person name="Denef V.J."/>
            <person name="McMahon K.D."/>
            <person name="Konstantinidis K.T."/>
            <person name="Eloe-Fadrosh E.A."/>
            <person name="Kyrpides N.C."/>
            <person name="Woyke T."/>
        </authorList>
    </citation>
    <scope>NUCLEOTIDE SEQUENCE</scope>
    <source>
        <strain evidence="1">GVMAG-S-1101165-84</strain>
    </source>
</reference>
<accession>A0A6C0K328</accession>
<protein>
    <submittedName>
        <fullName evidence="1">Uncharacterized protein</fullName>
    </submittedName>
</protein>
<organism evidence="1">
    <name type="scientific">viral metagenome</name>
    <dbReference type="NCBI Taxonomy" id="1070528"/>
    <lineage>
        <taxon>unclassified sequences</taxon>
        <taxon>metagenomes</taxon>
        <taxon>organismal metagenomes</taxon>
    </lineage>
</organism>
<dbReference type="AlphaFoldDB" id="A0A6C0K328"/>